<keyword evidence="3" id="KW-1185">Reference proteome</keyword>
<accession>A0ABV2QT82</accession>
<keyword evidence="1" id="KW-1133">Transmembrane helix</keyword>
<proteinExistence type="predicted"/>
<feature type="transmembrane region" description="Helical" evidence="1">
    <location>
        <begin position="75"/>
        <end position="95"/>
    </location>
</feature>
<evidence type="ECO:0000313" key="3">
    <source>
        <dbReference type="Proteomes" id="UP001549257"/>
    </source>
</evidence>
<gene>
    <name evidence="2" type="ORF">ABIE21_003596</name>
</gene>
<dbReference type="RefSeq" id="WP_354026224.1">
    <property type="nucleotide sequence ID" value="NZ_JBEPSJ010000006.1"/>
</dbReference>
<dbReference type="Proteomes" id="UP001549257">
    <property type="component" value="Unassembled WGS sequence"/>
</dbReference>
<keyword evidence="1" id="KW-0472">Membrane</keyword>
<feature type="transmembrane region" description="Helical" evidence="1">
    <location>
        <begin position="155"/>
        <end position="174"/>
    </location>
</feature>
<evidence type="ECO:0000313" key="2">
    <source>
        <dbReference type="EMBL" id="MET4584058.1"/>
    </source>
</evidence>
<organism evidence="2 3">
    <name type="scientific">Conyzicola nivalis</name>
    <dbReference type="NCBI Taxonomy" id="1477021"/>
    <lineage>
        <taxon>Bacteria</taxon>
        <taxon>Bacillati</taxon>
        <taxon>Actinomycetota</taxon>
        <taxon>Actinomycetes</taxon>
        <taxon>Micrococcales</taxon>
        <taxon>Microbacteriaceae</taxon>
        <taxon>Conyzicola</taxon>
    </lineage>
</organism>
<reference evidence="2 3" key="1">
    <citation type="submission" date="2024-06" db="EMBL/GenBank/DDBJ databases">
        <title>Sorghum-associated microbial communities from plants grown in Nebraska, USA.</title>
        <authorList>
            <person name="Schachtman D."/>
        </authorList>
    </citation>
    <scope>NUCLEOTIDE SEQUENCE [LARGE SCALE GENOMIC DNA]</scope>
    <source>
        <strain evidence="2 3">2857</strain>
    </source>
</reference>
<feature type="transmembrane region" description="Helical" evidence="1">
    <location>
        <begin position="22"/>
        <end position="45"/>
    </location>
</feature>
<name>A0ABV2QT82_9MICO</name>
<sequence>MSSSRISHRSASDISGWNTSGVVVWVLVWAALAVIVHLVYLFVVFPTIDRDIVFFLAGKNGVGGVSVVIDAYPAAVVSTIVLVVGVIGAVVAFAMNRALRPGAHTVAVRQARRKAAHTVAVLALALIAGSLALTAGGIVAAVIGEPITEPGLAGGLPGLVAGAVFISQLVPLLAGKKGRRAAS</sequence>
<feature type="transmembrane region" description="Helical" evidence="1">
    <location>
        <begin position="116"/>
        <end position="143"/>
    </location>
</feature>
<dbReference type="EMBL" id="JBEPSJ010000006">
    <property type="protein sequence ID" value="MET4584058.1"/>
    <property type="molecule type" value="Genomic_DNA"/>
</dbReference>
<evidence type="ECO:0008006" key="4">
    <source>
        <dbReference type="Google" id="ProtNLM"/>
    </source>
</evidence>
<protein>
    <recommendedName>
        <fullName evidence="4">Integral membrane protein</fullName>
    </recommendedName>
</protein>
<keyword evidence="1" id="KW-0812">Transmembrane</keyword>
<evidence type="ECO:0000256" key="1">
    <source>
        <dbReference type="SAM" id="Phobius"/>
    </source>
</evidence>
<comment type="caution">
    <text evidence="2">The sequence shown here is derived from an EMBL/GenBank/DDBJ whole genome shotgun (WGS) entry which is preliminary data.</text>
</comment>